<dbReference type="InterPro" id="IPR020635">
    <property type="entry name" value="Tyr_kinase_cat_dom"/>
</dbReference>
<dbReference type="InterPro" id="IPR000719">
    <property type="entry name" value="Prot_kinase_dom"/>
</dbReference>
<dbReference type="GO" id="GO:0043235">
    <property type="term" value="C:receptor complex"/>
    <property type="evidence" value="ECO:0007669"/>
    <property type="project" value="TreeGrafter"/>
</dbReference>
<dbReference type="GO" id="GO:0004714">
    <property type="term" value="F:transmembrane receptor protein tyrosine kinase activity"/>
    <property type="evidence" value="ECO:0007669"/>
    <property type="project" value="TreeGrafter"/>
</dbReference>
<dbReference type="Gene3D" id="3.30.200.20">
    <property type="entry name" value="Phosphorylase Kinase, domain 1"/>
    <property type="match status" value="1"/>
</dbReference>
<dbReference type="AlphaFoldDB" id="A0AAV5VQ08"/>
<evidence type="ECO:0000313" key="4">
    <source>
        <dbReference type="Proteomes" id="UP001432322"/>
    </source>
</evidence>
<dbReference type="GO" id="GO:0005524">
    <property type="term" value="F:ATP binding"/>
    <property type="evidence" value="ECO:0007669"/>
    <property type="project" value="InterPro"/>
</dbReference>
<dbReference type="GO" id="GO:0007169">
    <property type="term" value="P:cell surface receptor protein tyrosine kinase signaling pathway"/>
    <property type="evidence" value="ECO:0007669"/>
    <property type="project" value="TreeGrafter"/>
</dbReference>
<keyword evidence="1" id="KW-1133">Transmembrane helix</keyword>
<dbReference type="PANTHER" id="PTHR24416">
    <property type="entry name" value="TYROSINE-PROTEIN KINASE RECEPTOR"/>
    <property type="match status" value="1"/>
</dbReference>
<keyword evidence="1" id="KW-0812">Transmembrane</keyword>
<reference evidence="3" key="1">
    <citation type="submission" date="2023-10" db="EMBL/GenBank/DDBJ databases">
        <title>Genome assembly of Pristionchus species.</title>
        <authorList>
            <person name="Yoshida K."/>
            <person name="Sommer R.J."/>
        </authorList>
    </citation>
    <scope>NUCLEOTIDE SEQUENCE</scope>
    <source>
        <strain evidence="3">RS5133</strain>
    </source>
</reference>
<dbReference type="InterPro" id="IPR008266">
    <property type="entry name" value="Tyr_kinase_AS"/>
</dbReference>
<dbReference type="PROSITE" id="PS50011">
    <property type="entry name" value="PROTEIN_KINASE_DOM"/>
    <property type="match status" value="1"/>
</dbReference>
<dbReference type="GO" id="GO:0005886">
    <property type="term" value="C:plasma membrane"/>
    <property type="evidence" value="ECO:0007669"/>
    <property type="project" value="TreeGrafter"/>
</dbReference>
<comment type="caution">
    <text evidence="3">The sequence shown here is derived from an EMBL/GenBank/DDBJ whole genome shotgun (WGS) entry which is preliminary data.</text>
</comment>
<dbReference type="PANTHER" id="PTHR24416:SF617">
    <property type="entry name" value="RET ONCOGENE, ISOFORM A"/>
    <property type="match status" value="1"/>
</dbReference>
<dbReference type="SUPFAM" id="SSF56112">
    <property type="entry name" value="Protein kinase-like (PK-like)"/>
    <property type="match status" value="1"/>
</dbReference>
<organism evidence="3 4">
    <name type="scientific">Pristionchus fissidentatus</name>
    <dbReference type="NCBI Taxonomy" id="1538716"/>
    <lineage>
        <taxon>Eukaryota</taxon>
        <taxon>Metazoa</taxon>
        <taxon>Ecdysozoa</taxon>
        <taxon>Nematoda</taxon>
        <taxon>Chromadorea</taxon>
        <taxon>Rhabditida</taxon>
        <taxon>Rhabditina</taxon>
        <taxon>Diplogasteromorpha</taxon>
        <taxon>Diplogasteroidea</taxon>
        <taxon>Neodiplogasteridae</taxon>
        <taxon>Pristionchus</taxon>
    </lineage>
</organism>
<dbReference type="InterPro" id="IPR011009">
    <property type="entry name" value="Kinase-like_dom_sf"/>
</dbReference>
<feature type="transmembrane region" description="Helical" evidence="1">
    <location>
        <begin position="20"/>
        <end position="41"/>
    </location>
</feature>
<name>A0AAV5VQ08_9BILA</name>
<keyword evidence="1" id="KW-0472">Membrane</keyword>
<proteinExistence type="predicted"/>
<evidence type="ECO:0000313" key="3">
    <source>
        <dbReference type="EMBL" id="GMT20127.1"/>
    </source>
</evidence>
<dbReference type="Gene3D" id="1.10.510.10">
    <property type="entry name" value="Transferase(Phosphotransferase) domain 1"/>
    <property type="match status" value="1"/>
</dbReference>
<sequence>SNVIMSSSTNPASSNCSASYMTPWFTIAVMFALYILILLWFCKNGKKICMPTPDNIWPYEKRLKQLKRELSHLLLDDVFIELCDHKLGQGSVGFVFKGFVYPNTQNRYKHKTPAAVKMSYPLPAKSMGLLEEAARLSRLSHPNIVQLLAVSQLSFTALRPMLVIEWLPGGSLAEYFRFNCRNAGDETVVYVRDAVRLLQGVAAALQYLHEKRDADGSELTHRDVAARNVLLTSSDMTNCSAKLGDFGLPIDFGPHLPLPWLPPEIVGCATSHDPNARTRHRPEADVWMFGVLSWECATLGAEPHYQRSVQEMCDAMNTPDRGLPSPASCPAIFYDLIQSCLSEPHRRPSFVAPIDSSSSILFRLKQLEYFFANSQHCFEAVPNASSCTCASHRCNRPRM</sequence>
<dbReference type="PROSITE" id="PS00109">
    <property type="entry name" value="PROTEIN_KINASE_TYR"/>
    <property type="match status" value="1"/>
</dbReference>
<feature type="non-terminal residue" evidence="3">
    <location>
        <position position="1"/>
    </location>
</feature>
<evidence type="ECO:0000256" key="1">
    <source>
        <dbReference type="SAM" id="Phobius"/>
    </source>
</evidence>
<feature type="domain" description="Protein kinase" evidence="2">
    <location>
        <begin position="81"/>
        <end position="362"/>
    </location>
</feature>
<evidence type="ECO:0000259" key="2">
    <source>
        <dbReference type="PROSITE" id="PS50011"/>
    </source>
</evidence>
<dbReference type="SMART" id="SM00219">
    <property type="entry name" value="TyrKc"/>
    <property type="match status" value="1"/>
</dbReference>
<dbReference type="InterPro" id="IPR001245">
    <property type="entry name" value="Ser-Thr/Tyr_kinase_cat_dom"/>
</dbReference>
<dbReference type="Pfam" id="PF07714">
    <property type="entry name" value="PK_Tyr_Ser-Thr"/>
    <property type="match status" value="1"/>
</dbReference>
<protein>
    <recommendedName>
        <fullName evidence="2">Protein kinase domain-containing protein</fullName>
    </recommendedName>
</protein>
<dbReference type="PRINTS" id="PR00109">
    <property type="entry name" value="TYRKINASE"/>
</dbReference>
<dbReference type="EMBL" id="BTSY01000003">
    <property type="protein sequence ID" value="GMT20127.1"/>
    <property type="molecule type" value="Genomic_DNA"/>
</dbReference>
<dbReference type="InterPro" id="IPR050122">
    <property type="entry name" value="RTK"/>
</dbReference>
<dbReference type="Proteomes" id="UP001432322">
    <property type="component" value="Unassembled WGS sequence"/>
</dbReference>
<gene>
    <name evidence="3" type="ORF">PFISCL1PPCAC_11424</name>
</gene>
<accession>A0AAV5VQ08</accession>
<keyword evidence="4" id="KW-1185">Reference proteome</keyword>